<name>A0A6J5KIR6_9CAUD</name>
<accession>A0A6J5KIR6</accession>
<protein>
    <recommendedName>
        <fullName evidence="2">Bacteriophage SPP1, head-tail adaptor</fullName>
    </recommendedName>
</protein>
<evidence type="ECO:0000313" key="1">
    <source>
        <dbReference type="EMBL" id="CAB4122004.1"/>
    </source>
</evidence>
<evidence type="ECO:0008006" key="2">
    <source>
        <dbReference type="Google" id="ProtNLM"/>
    </source>
</evidence>
<proteinExistence type="predicted"/>
<gene>
    <name evidence="1" type="ORF">UFOVP17_41</name>
</gene>
<dbReference type="EMBL" id="LR796154">
    <property type="protein sequence ID" value="CAB4122004.1"/>
    <property type="molecule type" value="Genomic_DNA"/>
</dbReference>
<organism evidence="1">
    <name type="scientific">uncultured Caudovirales phage</name>
    <dbReference type="NCBI Taxonomy" id="2100421"/>
    <lineage>
        <taxon>Viruses</taxon>
        <taxon>Duplodnaviria</taxon>
        <taxon>Heunggongvirae</taxon>
        <taxon>Uroviricota</taxon>
        <taxon>Caudoviricetes</taxon>
        <taxon>Peduoviridae</taxon>
        <taxon>Maltschvirus</taxon>
        <taxon>Maltschvirus maltsch</taxon>
    </lineage>
</organism>
<sequence length="114" mass="13049">MAIARFENVDVNTLTFAVDSYGSGNTVITKKFTSRPLVSSVKNSVAILEKYRIYSDLIQFKFNFTPWLKDVVANQNLYSFTWNGQDWRVTDAIESNDRMSVTVMCYRSDPATKV</sequence>
<reference evidence="1" key="1">
    <citation type="submission" date="2020-04" db="EMBL/GenBank/DDBJ databases">
        <authorList>
            <person name="Chiriac C."/>
            <person name="Salcher M."/>
            <person name="Ghai R."/>
            <person name="Kavagutti S V."/>
        </authorList>
    </citation>
    <scope>NUCLEOTIDE SEQUENCE</scope>
</reference>